<protein>
    <submittedName>
        <fullName evidence="1">Uncharacterized protein</fullName>
    </submittedName>
</protein>
<organism evidence="1 2">
    <name type="scientific">Amycolatopsis vastitatis</name>
    <dbReference type="NCBI Taxonomy" id="1905142"/>
    <lineage>
        <taxon>Bacteria</taxon>
        <taxon>Bacillati</taxon>
        <taxon>Actinomycetota</taxon>
        <taxon>Actinomycetes</taxon>
        <taxon>Pseudonocardiales</taxon>
        <taxon>Pseudonocardiaceae</taxon>
        <taxon>Amycolatopsis</taxon>
    </lineage>
</organism>
<dbReference type="Proteomes" id="UP000215199">
    <property type="component" value="Unassembled WGS sequence"/>
</dbReference>
<proteinExistence type="predicted"/>
<keyword evidence="2" id="KW-1185">Reference proteome</keyword>
<sequence length="81" mass="8669">MTVRLVIARPLPGTVGESRRVVHVFPVPAEETTPERLTAYCGAAFGPGELELLERPVGMPCVTCLHRAPTPGSADYPAIDQ</sequence>
<evidence type="ECO:0000313" key="2">
    <source>
        <dbReference type="Proteomes" id="UP000215199"/>
    </source>
</evidence>
<dbReference type="EMBL" id="NMUL01000011">
    <property type="protein sequence ID" value="OXM68284.1"/>
    <property type="molecule type" value="Genomic_DNA"/>
</dbReference>
<dbReference type="AlphaFoldDB" id="A0A229TBJ1"/>
<comment type="caution">
    <text evidence="1">The sequence shown here is derived from an EMBL/GenBank/DDBJ whole genome shotgun (WGS) entry which is preliminary data.</text>
</comment>
<name>A0A229TBJ1_9PSEU</name>
<reference evidence="2" key="1">
    <citation type="submission" date="2017-07" db="EMBL/GenBank/DDBJ databases">
        <title>Comparative genome mining reveals phylogenetic distribution patterns of secondary metabolites in Amycolatopsis.</title>
        <authorList>
            <person name="Adamek M."/>
            <person name="Alanjary M."/>
            <person name="Sales-Ortells H."/>
            <person name="Goodfellow M."/>
            <person name="Bull A.T."/>
            <person name="Kalinowski J."/>
            <person name="Ziemert N."/>
        </authorList>
    </citation>
    <scope>NUCLEOTIDE SEQUENCE [LARGE SCALE GENOMIC DNA]</scope>
    <source>
        <strain evidence="2">H5</strain>
    </source>
</reference>
<gene>
    <name evidence="1" type="ORF">CF165_14065</name>
</gene>
<evidence type="ECO:0000313" key="1">
    <source>
        <dbReference type="EMBL" id="OXM68284.1"/>
    </source>
</evidence>
<accession>A0A229TBJ1</accession>